<name>L9W7E6_9EURY</name>
<evidence type="ECO:0000259" key="1">
    <source>
        <dbReference type="Pfam" id="PF24035"/>
    </source>
</evidence>
<organism evidence="2 3">
    <name type="scientific">Natronorubrum tibetense GA33</name>
    <dbReference type="NCBI Taxonomy" id="1114856"/>
    <lineage>
        <taxon>Archaea</taxon>
        <taxon>Methanobacteriati</taxon>
        <taxon>Methanobacteriota</taxon>
        <taxon>Stenosarchaea group</taxon>
        <taxon>Halobacteria</taxon>
        <taxon>Halobacteriales</taxon>
        <taxon>Natrialbaceae</taxon>
        <taxon>Natronorubrum</taxon>
    </lineage>
</organism>
<dbReference type="eggNOG" id="arCOG03828">
    <property type="taxonomic scope" value="Archaea"/>
</dbReference>
<gene>
    <name evidence="2" type="ORF">C496_03278</name>
</gene>
<dbReference type="EMBL" id="AOHW01000007">
    <property type="protein sequence ID" value="ELY45410.1"/>
    <property type="molecule type" value="Genomic_DNA"/>
</dbReference>
<sequence>MDQRDAFRVLASADRQFVLHELVDRDKSISVDALSQAVAARRHRVPTEAVSDAQADRAQVRLVHLHFPQLMERNIITVDWTDDEVSLADTGHVDVLLEAAEELEPWPPNDMPGKFSW</sequence>
<evidence type="ECO:0000313" key="2">
    <source>
        <dbReference type="EMBL" id="ELY45410.1"/>
    </source>
</evidence>
<dbReference type="RefSeq" id="WP_006088372.1">
    <property type="nucleotide sequence ID" value="NZ_AOHW01000007.1"/>
</dbReference>
<protein>
    <recommendedName>
        <fullName evidence="1">DUF7344 domain-containing protein</fullName>
    </recommendedName>
</protein>
<comment type="caution">
    <text evidence="2">The sequence shown here is derived from an EMBL/GenBank/DDBJ whole genome shotgun (WGS) entry which is preliminary data.</text>
</comment>
<proteinExistence type="predicted"/>
<accession>L9W7E6</accession>
<evidence type="ECO:0000313" key="3">
    <source>
        <dbReference type="Proteomes" id="UP000011599"/>
    </source>
</evidence>
<dbReference type="OrthoDB" id="155703at2157"/>
<feature type="domain" description="DUF7344" evidence="1">
    <location>
        <begin position="7"/>
        <end position="85"/>
    </location>
</feature>
<keyword evidence="3" id="KW-1185">Reference proteome</keyword>
<dbReference type="InterPro" id="IPR055768">
    <property type="entry name" value="DUF7344"/>
</dbReference>
<dbReference type="AlphaFoldDB" id="L9W7E6"/>
<dbReference type="Pfam" id="PF24035">
    <property type="entry name" value="DUF7344"/>
    <property type="match status" value="1"/>
</dbReference>
<reference evidence="2 3" key="1">
    <citation type="journal article" date="2014" name="PLoS Genet.">
        <title>Phylogenetically driven sequencing of extremely halophilic archaea reveals strategies for static and dynamic osmo-response.</title>
        <authorList>
            <person name="Becker E.A."/>
            <person name="Seitzer P.M."/>
            <person name="Tritt A."/>
            <person name="Larsen D."/>
            <person name="Krusor M."/>
            <person name="Yao A.I."/>
            <person name="Wu D."/>
            <person name="Madern D."/>
            <person name="Eisen J.A."/>
            <person name="Darling A.E."/>
            <person name="Facciotti M.T."/>
        </authorList>
    </citation>
    <scope>NUCLEOTIDE SEQUENCE [LARGE SCALE GENOMIC DNA]</scope>
    <source>
        <strain evidence="2 3">GA33</strain>
    </source>
</reference>
<dbReference type="Proteomes" id="UP000011599">
    <property type="component" value="Unassembled WGS sequence"/>
</dbReference>
<dbReference type="PATRIC" id="fig|1114856.3.peg.675"/>